<dbReference type="UniPathway" id="UPA00545">
    <property type="reaction ID" value="UER00823"/>
</dbReference>
<dbReference type="Gramene" id="ONK75140">
    <property type="protein sequence ID" value="ONK75140"/>
    <property type="gene ID" value="A4U43_C03F13780"/>
</dbReference>
<dbReference type="SUPFAM" id="SSF51126">
    <property type="entry name" value="Pectin lyase-like"/>
    <property type="match status" value="1"/>
</dbReference>
<evidence type="ECO:0000259" key="5">
    <source>
        <dbReference type="Pfam" id="PF01095"/>
    </source>
</evidence>
<dbReference type="OMA" id="NTKTNIM"/>
<protein>
    <recommendedName>
        <fullName evidence="5">Pectinesterase catalytic domain-containing protein</fullName>
    </recommendedName>
</protein>
<sequence>MSTQERRLLQRSSDPRQDADVVVPKDGTGKCKTIKAALKAVLGKSKKRTVIYVKKWVYYENVRVEKIKWSVLIVGDGKNMTVVSGRLNAVDGTPTFSTWGGCRGPESRHPETIFYGESGNFGASWAPTEDRVKWKGLIEKDG</sequence>
<dbReference type="InterPro" id="IPR011050">
    <property type="entry name" value="Pectin_lyase_fold/virulence"/>
</dbReference>
<evidence type="ECO:0000256" key="1">
    <source>
        <dbReference type="ARBA" id="ARBA00005184"/>
    </source>
</evidence>
<dbReference type="GO" id="GO:0030599">
    <property type="term" value="F:pectinesterase activity"/>
    <property type="evidence" value="ECO:0007669"/>
    <property type="project" value="InterPro"/>
</dbReference>
<dbReference type="Pfam" id="PF01095">
    <property type="entry name" value="Pectinesterase"/>
    <property type="match status" value="1"/>
</dbReference>
<dbReference type="InterPro" id="IPR000070">
    <property type="entry name" value="Pectinesterase_cat"/>
</dbReference>
<accession>A0A5P1FF05</accession>
<proteinExistence type="predicted"/>
<dbReference type="PANTHER" id="PTHR31707">
    <property type="entry name" value="PECTINESTERASE"/>
    <property type="match status" value="1"/>
</dbReference>
<name>A0A5P1FF05_ASPOF</name>
<reference evidence="7" key="1">
    <citation type="journal article" date="2017" name="Nat. Commun.">
        <title>The asparagus genome sheds light on the origin and evolution of a young Y chromosome.</title>
        <authorList>
            <person name="Harkess A."/>
            <person name="Zhou J."/>
            <person name="Xu C."/>
            <person name="Bowers J.E."/>
            <person name="Van der Hulst R."/>
            <person name="Ayyampalayam S."/>
            <person name="Mercati F."/>
            <person name="Riccardi P."/>
            <person name="McKain M.R."/>
            <person name="Kakrana A."/>
            <person name="Tang H."/>
            <person name="Ray J."/>
            <person name="Groenendijk J."/>
            <person name="Arikit S."/>
            <person name="Mathioni S.M."/>
            <person name="Nakano M."/>
            <person name="Shan H."/>
            <person name="Telgmann-Rauber A."/>
            <person name="Kanno A."/>
            <person name="Yue Z."/>
            <person name="Chen H."/>
            <person name="Li W."/>
            <person name="Chen Y."/>
            <person name="Xu X."/>
            <person name="Zhang Y."/>
            <person name="Luo S."/>
            <person name="Chen H."/>
            <person name="Gao J."/>
            <person name="Mao Z."/>
            <person name="Pires J.C."/>
            <person name="Luo M."/>
            <person name="Kudrna D."/>
            <person name="Wing R.A."/>
            <person name="Meyers B.C."/>
            <person name="Yi K."/>
            <person name="Kong H."/>
            <person name="Lavrijsen P."/>
            <person name="Sunseri F."/>
            <person name="Falavigna A."/>
            <person name="Ye Y."/>
            <person name="Leebens-Mack J.H."/>
            <person name="Chen G."/>
        </authorList>
    </citation>
    <scope>NUCLEOTIDE SEQUENCE [LARGE SCALE GENOMIC DNA]</scope>
    <source>
        <strain evidence="7">cv. DH0086</strain>
    </source>
</reference>
<dbReference type="GO" id="GO:0042545">
    <property type="term" value="P:cell wall modification"/>
    <property type="evidence" value="ECO:0007669"/>
    <property type="project" value="InterPro"/>
</dbReference>
<evidence type="ECO:0000313" key="6">
    <source>
        <dbReference type="EMBL" id="ONK75140.1"/>
    </source>
</evidence>
<feature type="region of interest" description="Disordered" evidence="4">
    <location>
        <begin position="1"/>
        <end position="24"/>
    </location>
</feature>
<keyword evidence="2" id="KW-0378">Hydrolase</keyword>
<organism evidence="6 7">
    <name type="scientific">Asparagus officinalis</name>
    <name type="common">Garden asparagus</name>
    <dbReference type="NCBI Taxonomy" id="4686"/>
    <lineage>
        <taxon>Eukaryota</taxon>
        <taxon>Viridiplantae</taxon>
        <taxon>Streptophyta</taxon>
        <taxon>Embryophyta</taxon>
        <taxon>Tracheophyta</taxon>
        <taxon>Spermatophyta</taxon>
        <taxon>Magnoliopsida</taxon>
        <taxon>Liliopsida</taxon>
        <taxon>Asparagales</taxon>
        <taxon>Asparagaceae</taxon>
        <taxon>Asparagoideae</taxon>
        <taxon>Asparagus</taxon>
    </lineage>
</organism>
<gene>
    <name evidence="6" type="ORF">A4U43_C03F13780</name>
</gene>
<dbReference type="Proteomes" id="UP000243459">
    <property type="component" value="Chromosome 3"/>
</dbReference>
<dbReference type="GO" id="GO:0045490">
    <property type="term" value="P:pectin catabolic process"/>
    <property type="evidence" value="ECO:0007669"/>
    <property type="project" value="UniProtKB-UniPathway"/>
</dbReference>
<evidence type="ECO:0000313" key="7">
    <source>
        <dbReference type="Proteomes" id="UP000243459"/>
    </source>
</evidence>
<evidence type="ECO:0000256" key="4">
    <source>
        <dbReference type="SAM" id="MobiDB-lite"/>
    </source>
</evidence>
<keyword evidence="7" id="KW-1185">Reference proteome</keyword>
<feature type="domain" description="Pectinesterase catalytic" evidence="5">
    <location>
        <begin position="20"/>
        <end position="98"/>
    </location>
</feature>
<dbReference type="EMBL" id="CM007383">
    <property type="protein sequence ID" value="ONK75140.1"/>
    <property type="molecule type" value="Genomic_DNA"/>
</dbReference>
<dbReference type="InterPro" id="IPR012334">
    <property type="entry name" value="Pectin_lyas_fold"/>
</dbReference>
<evidence type="ECO:0000256" key="2">
    <source>
        <dbReference type="ARBA" id="ARBA00022801"/>
    </source>
</evidence>
<dbReference type="Gene3D" id="2.160.20.10">
    <property type="entry name" value="Single-stranded right-handed beta-helix, Pectin lyase-like"/>
    <property type="match status" value="1"/>
</dbReference>
<keyword evidence="3" id="KW-0063">Aspartyl esterase</keyword>
<comment type="pathway">
    <text evidence="1">Glycan metabolism; pectin degradation; 2-dehydro-3-deoxy-D-gluconate from pectin: step 1/5.</text>
</comment>
<feature type="compositionally biased region" description="Basic and acidic residues" evidence="4">
    <location>
        <begin position="1"/>
        <end position="19"/>
    </location>
</feature>
<evidence type="ECO:0000256" key="3">
    <source>
        <dbReference type="ARBA" id="ARBA00023085"/>
    </source>
</evidence>
<dbReference type="AlphaFoldDB" id="A0A5P1FF05"/>